<evidence type="ECO:0000313" key="2">
    <source>
        <dbReference type="Proteomes" id="UP000234681"/>
    </source>
</evidence>
<proteinExistence type="predicted"/>
<dbReference type="AlphaFoldDB" id="A6HP12"/>
<sequence>MECSLTSRAEGSTFSGVLFLFNFKRCWSIKQNHVQIPDYLTALLS</sequence>
<reference evidence="2" key="1">
    <citation type="submission" date="2005-09" db="EMBL/GenBank/DDBJ databases">
        <authorList>
            <person name="Mural R.J."/>
            <person name="Li P.W."/>
            <person name="Adams M.D."/>
            <person name="Amanatides P.G."/>
            <person name="Baden-Tillson H."/>
            <person name="Barnstead M."/>
            <person name="Chin S.H."/>
            <person name="Dew I."/>
            <person name="Evans C.A."/>
            <person name="Ferriera S."/>
            <person name="Flanigan M."/>
            <person name="Fosler C."/>
            <person name="Glodek A."/>
            <person name="Gu Z."/>
            <person name="Holt R.A."/>
            <person name="Jennings D."/>
            <person name="Kraft C.L."/>
            <person name="Lu F."/>
            <person name="Nguyen T."/>
            <person name="Nusskern D.R."/>
            <person name="Pfannkoch C.M."/>
            <person name="Sitter C."/>
            <person name="Sutton G.G."/>
            <person name="Venter J.C."/>
            <person name="Wang Z."/>
            <person name="Woodage T."/>
            <person name="Zheng X.H."/>
            <person name="Zhong F."/>
        </authorList>
    </citation>
    <scope>NUCLEOTIDE SEQUENCE [LARGE SCALE GENOMIC DNA]</scope>
    <source>
        <strain>BN</strain>
        <strain evidence="2">Sprague-Dawley</strain>
    </source>
</reference>
<dbReference type="Proteomes" id="UP000234681">
    <property type="component" value="Chromosome 3"/>
</dbReference>
<name>A6HP12_RAT</name>
<organism evidence="1 2">
    <name type="scientific">Rattus norvegicus</name>
    <name type="common">Rat</name>
    <dbReference type="NCBI Taxonomy" id="10116"/>
    <lineage>
        <taxon>Eukaryota</taxon>
        <taxon>Metazoa</taxon>
        <taxon>Chordata</taxon>
        <taxon>Craniata</taxon>
        <taxon>Vertebrata</taxon>
        <taxon>Euteleostomi</taxon>
        <taxon>Mammalia</taxon>
        <taxon>Eutheria</taxon>
        <taxon>Euarchontoglires</taxon>
        <taxon>Glires</taxon>
        <taxon>Rodentia</taxon>
        <taxon>Myomorpha</taxon>
        <taxon>Muroidea</taxon>
        <taxon>Muridae</taxon>
        <taxon>Murinae</taxon>
        <taxon>Rattus</taxon>
    </lineage>
</organism>
<accession>A6HP12</accession>
<dbReference type="EMBL" id="CH473949">
    <property type="protein sequence ID" value="EDL79763.1"/>
    <property type="molecule type" value="Genomic_DNA"/>
</dbReference>
<gene>
    <name evidence="1" type="ORF">rCG_26245</name>
</gene>
<evidence type="ECO:0000313" key="1">
    <source>
        <dbReference type="EMBL" id="EDL79763.1"/>
    </source>
</evidence>
<protein>
    <submittedName>
        <fullName evidence="1">RCG26245</fullName>
    </submittedName>
</protein>